<dbReference type="EMBL" id="MHLN01000055">
    <property type="protein sequence ID" value="OGZ08934.1"/>
    <property type="molecule type" value="Genomic_DNA"/>
</dbReference>
<dbReference type="Proteomes" id="UP000178099">
    <property type="component" value="Unassembled WGS sequence"/>
</dbReference>
<keyword evidence="1" id="KW-1133">Transmembrane helix</keyword>
<sequence>MDTPKKPSYIKKLLTFYFARRWQSLVTIFYLAGFGYFAVFYLGNLWLSLKFIGYTLANSAQLLGLAYLFWGVAFLIALLVPFAASIYALILCYEIWTGEWKEWQKALATCALIFAAFFIIISADNSIRLVAGQAELEEFVTRENLDILGK</sequence>
<comment type="caution">
    <text evidence="2">The sequence shown here is derived from an EMBL/GenBank/DDBJ whole genome shotgun (WGS) entry which is preliminary data.</text>
</comment>
<reference evidence="2 3" key="1">
    <citation type="journal article" date="2016" name="Nat. Commun.">
        <title>Thousands of microbial genomes shed light on interconnected biogeochemical processes in an aquifer system.</title>
        <authorList>
            <person name="Anantharaman K."/>
            <person name="Brown C.T."/>
            <person name="Hug L.A."/>
            <person name="Sharon I."/>
            <person name="Castelle C.J."/>
            <person name="Probst A.J."/>
            <person name="Thomas B.C."/>
            <person name="Singh A."/>
            <person name="Wilkins M.J."/>
            <person name="Karaoz U."/>
            <person name="Brodie E.L."/>
            <person name="Williams K.H."/>
            <person name="Hubbard S.S."/>
            <person name="Banfield J.F."/>
        </authorList>
    </citation>
    <scope>NUCLEOTIDE SEQUENCE [LARGE SCALE GENOMIC DNA]</scope>
</reference>
<dbReference type="AlphaFoldDB" id="A0A1G2D5M8"/>
<organism evidence="2 3">
    <name type="scientific">Candidatus Lloydbacteria bacterium RIFCSPHIGHO2_02_FULL_51_22</name>
    <dbReference type="NCBI Taxonomy" id="1798663"/>
    <lineage>
        <taxon>Bacteria</taxon>
        <taxon>Candidatus Lloydiibacteriota</taxon>
    </lineage>
</organism>
<protein>
    <submittedName>
        <fullName evidence="2">Uncharacterized protein</fullName>
    </submittedName>
</protein>
<accession>A0A1G2D5M8</accession>
<proteinExistence type="predicted"/>
<keyword evidence="1" id="KW-0472">Membrane</keyword>
<name>A0A1G2D5M8_9BACT</name>
<feature type="transmembrane region" description="Helical" evidence="1">
    <location>
        <begin position="67"/>
        <end position="93"/>
    </location>
</feature>
<evidence type="ECO:0000256" key="1">
    <source>
        <dbReference type="SAM" id="Phobius"/>
    </source>
</evidence>
<keyword evidence="1" id="KW-0812">Transmembrane</keyword>
<evidence type="ECO:0000313" key="2">
    <source>
        <dbReference type="EMBL" id="OGZ08934.1"/>
    </source>
</evidence>
<feature type="transmembrane region" description="Helical" evidence="1">
    <location>
        <begin position="105"/>
        <end position="123"/>
    </location>
</feature>
<gene>
    <name evidence="2" type="ORF">A3D67_01575</name>
</gene>
<feature type="transmembrane region" description="Helical" evidence="1">
    <location>
        <begin position="21"/>
        <end position="47"/>
    </location>
</feature>
<evidence type="ECO:0000313" key="3">
    <source>
        <dbReference type="Proteomes" id="UP000178099"/>
    </source>
</evidence>